<dbReference type="EMBL" id="UINC01084006">
    <property type="protein sequence ID" value="SVC30253.1"/>
    <property type="molecule type" value="Genomic_DNA"/>
</dbReference>
<name>A0A382L358_9ZZZZ</name>
<organism evidence="1">
    <name type="scientific">marine metagenome</name>
    <dbReference type="NCBI Taxonomy" id="408172"/>
    <lineage>
        <taxon>unclassified sequences</taxon>
        <taxon>metagenomes</taxon>
        <taxon>ecological metagenomes</taxon>
    </lineage>
</organism>
<evidence type="ECO:0000313" key="1">
    <source>
        <dbReference type="EMBL" id="SVC30253.1"/>
    </source>
</evidence>
<feature type="non-terminal residue" evidence="1">
    <location>
        <position position="1"/>
    </location>
</feature>
<proteinExistence type="predicted"/>
<gene>
    <name evidence="1" type="ORF">METZ01_LOCUS283107</name>
</gene>
<accession>A0A382L358</accession>
<dbReference type="AlphaFoldDB" id="A0A382L358"/>
<protein>
    <submittedName>
        <fullName evidence="1">Uncharacterized protein</fullName>
    </submittedName>
</protein>
<reference evidence="1" key="1">
    <citation type="submission" date="2018-05" db="EMBL/GenBank/DDBJ databases">
        <authorList>
            <person name="Lanie J.A."/>
            <person name="Ng W.-L."/>
            <person name="Kazmierczak K.M."/>
            <person name="Andrzejewski T.M."/>
            <person name="Davidsen T.M."/>
            <person name="Wayne K.J."/>
            <person name="Tettelin H."/>
            <person name="Glass J.I."/>
            <person name="Rusch D."/>
            <person name="Podicherti R."/>
            <person name="Tsui H.-C.T."/>
            <person name="Winkler M.E."/>
        </authorList>
    </citation>
    <scope>NUCLEOTIDE SEQUENCE</scope>
</reference>
<sequence>VIHLTTSHNGNLELIDSVHLAASAYIYHVTKHIFEWAVLDSNQRPLRCQRNALTS</sequence>